<keyword evidence="6 7" id="KW-0472">Membrane</keyword>
<dbReference type="GO" id="GO:0015109">
    <property type="term" value="F:chromate transmembrane transporter activity"/>
    <property type="evidence" value="ECO:0007669"/>
    <property type="project" value="InterPro"/>
</dbReference>
<evidence type="ECO:0000256" key="3">
    <source>
        <dbReference type="ARBA" id="ARBA00022475"/>
    </source>
</evidence>
<feature type="transmembrane region" description="Helical" evidence="7">
    <location>
        <begin position="46"/>
        <end position="67"/>
    </location>
</feature>
<dbReference type="PANTHER" id="PTHR43663">
    <property type="entry name" value="CHROMATE TRANSPORT PROTEIN-RELATED"/>
    <property type="match status" value="1"/>
</dbReference>
<keyword evidence="4 7" id="KW-0812">Transmembrane</keyword>
<feature type="transmembrane region" description="Helical" evidence="7">
    <location>
        <begin position="7"/>
        <end position="26"/>
    </location>
</feature>
<name>A8MK75_ALKOO</name>
<dbReference type="HOGENOM" id="CLU_018106_1_0_9"/>
<dbReference type="eggNOG" id="COG2059">
    <property type="taxonomic scope" value="Bacteria"/>
</dbReference>
<keyword evidence="3" id="KW-1003">Cell membrane</keyword>
<reference evidence="9" key="1">
    <citation type="submission" date="2007-10" db="EMBL/GenBank/DDBJ databases">
        <title>Complete genome of Alkaliphilus oremlandii OhILAs.</title>
        <authorList>
            <person name="Copeland A."/>
            <person name="Lucas S."/>
            <person name="Lapidus A."/>
            <person name="Barry K."/>
            <person name="Detter J.C."/>
            <person name="Glavina del Rio T."/>
            <person name="Hammon N."/>
            <person name="Israni S."/>
            <person name="Dalin E."/>
            <person name="Tice H."/>
            <person name="Pitluck S."/>
            <person name="Chain P."/>
            <person name="Malfatti S."/>
            <person name="Shin M."/>
            <person name="Vergez L."/>
            <person name="Schmutz J."/>
            <person name="Larimer F."/>
            <person name="Land M."/>
            <person name="Hauser L."/>
            <person name="Kyrpides N."/>
            <person name="Mikhailova N."/>
            <person name="Stolz J.F."/>
            <person name="Dawson A."/>
            <person name="Fisher E."/>
            <person name="Crable B."/>
            <person name="Perera E."/>
            <person name="Lisak J."/>
            <person name="Ranganathan M."/>
            <person name="Basu P."/>
            <person name="Richardson P."/>
        </authorList>
    </citation>
    <scope>NUCLEOTIDE SEQUENCE [LARGE SCALE GENOMIC DNA]</scope>
    <source>
        <strain evidence="9">OhILAs</strain>
    </source>
</reference>
<evidence type="ECO:0000256" key="5">
    <source>
        <dbReference type="ARBA" id="ARBA00022989"/>
    </source>
</evidence>
<feature type="transmembrane region" description="Helical" evidence="7">
    <location>
        <begin position="107"/>
        <end position="128"/>
    </location>
</feature>
<dbReference type="InterPro" id="IPR052518">
    <property type="entry name" value="CHR_Transporter"/>
</dbReference>
<dbReference type="KEGG" id="aoe:Clos_2676"/>
<evidence type="ECO:0000256" key="4">
    <source>
        <dbReference type="ARBA" id="ARBA00022692"/>
    </source>
</evidence>
<dbReference type="GO" id="GO:0005886">
    <property type="term" value="C:plasma membrane"/>
    <property type="evidence" value="ECO:0007669"/>
    <property type="project" value="UniProtKB-SubCell"/>
</dbReference>
<dbReference type="RefSeq" id="WP_012160514.1">
    <property type="nucleotide sequence ID" value="NC_009922.1"/>
</dbReference>
<dbReference type="STRING" id="350688.Clos_2676"/>
<dbReference type="PANTHER" id="PTHR43663:SF1">
    <property type="entry name" value="CHROMATE TRANSPORTER"/>
    <property type="match status" value="1"/>
</dbReference>
<keyword evidence="9" id="KW-1185">Reference proteome</keyword>
<evidence type="ECO:0000313" key="8">
    <source>
        <dbReference type="EMBL" id="ABW20207.1"/>
    </source>
</evidence>
<dbReference type="Pfam" id="PF02417">
    <property type="entry name" value="Chromate_transp"/>
    <property type="match status" value="1"/>
</dbReference>
<feature type="transmembrane region" description="Helical" evidence="7">
    <location>
        <begin position="74"/>
        <end position="95"/>
    </location>
</feature>
<comment type="similarity">
    <text evidence="2">Belongs to the chromate ion transporter (CHR) (TC 2.A.51) family.</text>
</comment>
<evidence type="ECO:0000313" key="9">
    <source>
        <dbReference type="Proteomes" id="UP000000269"/>
    </source>
</evidence>
<dbReference type="InterPro" id="IPR003370">
    <property type="entry name" value="Chromate_transpt"/>
</dbReference>
<evidence type="ECO:0000256" key="1">
    <source>
        <dbReference type="ARBA" id="ARBA00004651"/>
    </source>
</evidence>
<gene>
    <name evidence="8" type="ordered locus">Clos_2676</name>
</gene>
<evidence type="ECO:0000256" key="7">
    <source>
        <dbReference type="SAM" id="Phobius"/>
    </source>
</evidence>
<comment type="subcellular location">
    <subcellularLocation>
        <location evidence="1">Cell membrane</location>
        <topology evidence="1">Multi-pass membrane protein</topology>
    </subcellularLocation>
</comment>
<proteinExistence type="inferred from homology"/>
<feature type="transmembrane region" description="Helical" evidence="7">
    <location>
        <begin position="140"/>
        <end position="171"/>
    </location>
</feature>
<dbReference type="Proteomes" id="UP000000269">
    <property type="component" value="Chromosome"/>
</dbReference>
<sequence length="183" mass="20416">MNELWELFTIFFRIGAFTFGGGYAMLPIIQEEVVNKRNWATDEEIIDYYAIGQCTPGIIAVNTATFIGYKRKGVLGGIVATMGVVFPSLIIITLISKFFMHFQENTIVQHAFGGIRVAVVALITHTVYKMMKQTVKDWTGIAIFIAAFVVIVWMDVSPILIILLSAFTGIIKGRNDAMKGEKR</sequence>
<accession>A8MK75</accession>
<protein>
    <submittedName>
        <fullName evidence="8">Chromate transporter</fullName>
    </submittedName>
</protein>
<evidence type="ECO:0000256" key="2">
    <source>
        <dbReference type="ARBA" id="ARBA00005262"/>
    </source>
</evidence>
<dbReference type="OrthoDB" id="9788907at2"/>
<keyword evidence="5 7" id="KW-1133">Transmembrane helix</keyword>
<evidence type="ECO:0000256" key="6">
    <source>
        <dbReference type="ARBA" id="ARBA00023136"/>
    </source>
</evidence>
<dbReference type="AlphaFoldDB" id="A8MK75"/>
<organism evidence="8 9">
    <name type="scientific">Alkaliphilus oremlandii (strain OhILAs)</name>
    <name type="common">Clostridium oremlandii (strain OhILAs)</name>
    <dbReference type="NCBI Taxonomy" id="350688"/>
    <lineage>
        <taxon>Bacteria</taxon>
        <taxon>Bacillati</taxon>
        <taxon>Bacillota</taxon>
        <taxon>Clostridia</taxon>
        <taxon>Peptostreptococcales</taxon>
        <taxon>Natronincolaceae</taxon>
        <taxon>Alkaliphilus</taxon>
    </lineage>
</organism>
<dbReference type="EMBL" id="CP000853">
    <property type="protein sequence ID" value="ABW20207.1"/>
    <property type="molecule type" value="Genomic_DNA"/>
</dbReference>